<dbReference type="EMBL" id="JACHGT010000017">
    <property type="protein sequence ID" value="MBB6038668.1"/>
    <property type="molecule type" value="Genomic_DNA"/>
</dbReference>
<reference evidence="4 5" key="1">
    <citation type="submission" date="2020-08" db="EMBL/GenBank/DDBJ databases">
        <title>Genomic Encyclopedia of Type Strains, Phase IV (KMG-IV): sequencing the most valuable type-strain genomes for metagenomic binning, comparative biology and taxonomic classification.</title>
        <authorList>
            <person name="Goeker M."/>
        </authorList>
    </citation>
    <scope>NUCLEOTIDE SEQUENCE [LARGE SCALE GENOMIC DNA]</scope>
    <source>
        <strain evidence="4 5">YIM 65646</strain>
    </source>
</reference>
<feature type="domain" description="Choloylglycine hydrolase/NAAA C-terminal" evidence="3">
    <location>
        <begin position="2"/>
        <end position="285"/>
    </location>
</feature>
<organism evidence="4 5">
    <name type="scientific">Phytomonospora endophytica</name>
    <dbReference type="NCBI Taxonomy" id="714109"/>
    <lineage>
        <taxon>Bacteria</taxon>
        <taxon>Bacillati</taxon>
        <taxon>Actinomycetota</taxon>
        <taxon>Actinomycetes</taxon>
        <taxon>Micromonosporales</taxon>
        <taxon>Micromonosporaceae</taxon>
        <taxon>Phytomonospora</taxon>
    </lineage>
</organism>
<dbReference type="Proteomes" id="UP000548476">
    <property type="component" value="Unassembled WGS sequence"/>
</dbReference>
<dbReference type="EC" id="3.5.1.24" evidence="4"/>
<dbReference type="SUPFAM" id="SSF56235">
    <property type="entry name" value="N-terminal nucleophile aminohydrolases (Ntn hydrolases)"/>
    <property type="match status" value="1"/>
</dbReference>
<comment type="caution">
    <text evidence="4">The sequence shown here is derived from an EMBL/GenBank/DDBJ whole genome shotgun (WGS) entry which is preliminary data.</text>
</comment>
<evidence type="ECO:0000259" key="3">
    <source>
        <dbReference type="Pfam" id="PF02275"/>
    </source>
</evidence>
<evidence type="ECO:0000256" key="1">
    <source>
        <dbReference type="ARBA" id="ARBA00006625"/>
    </source>
</evidence>
<evidence type="ECO:0000313" key="5">
    <source>
        <dbReference type="Proteomes" id="UP000548476"/>
    </source>
</evidence>
<dbReference type="InterPro" id="IPR029055">
    <property type="entry name" value="Ntn_hydrolases_N"/>
</dbReference>
<dbReference type="GO" id="GO:0045302">
    <property type="term" value="F:choloylglycine hydrolase activity"/>
    <property type="evidence" value="ECO:0007669"/>
    <property type="project" value="UniProtKB-EC"/>
</dbReference>
<evidence type="ECO:0000256" key="2">
    <source>
        <dbReference type="ARBA" id="ARBA00022801"/>
    </source>
</evidence>
<dbReference type="PANTHER" id="PTHR35527">
    <property type="entry name" value="CHOLOYLGLYCINE HYDROLASE"/>
    <property type="match status" value="1"/>
</dbReference>
<dbReference type="Gene3D" id="3.60.60.10">
    <property type="entry name" value="Penicillin V Acylase, Chain A"/>
    <property type="match status" value="1"/>
</dbReference>
<dbReference type="PANTHER" id="PTHR35527:SF2">
    <property type="entry name" value="HYDROLASE"/>
    <property type="match status" value="1"/>
</dbReference>
<comment type="similarity">
    <text evidence="1">Belongs to the peptidase C59 family.</text>
</comment>
<name>A0A841FY72_9ACTN</name>
<dbReference type="AlphaFoldDB" id="A0A841FY72"/>
<accession>A0A841FY72</accession>
<dbReference type="Pfam" id="PF02275">
    <property type="entry name" value="CBAH"/>
    <property type="match status" value="1"/>
</dbReference>
<proteinExistence type="inferred from homology"/>
<dbReference type="InterPro" id="IPR052193">
    <property type="entry name" value="Peptidase_C59"/>
</dbReference>
<dbReference type="InterPro" id="IPR029132">
    <property type="entry name" value="CBAH/NAAA_C"/>
</dbReference>
<keyword evidence="2 4" id="KW-0378">Hydrolase</keyword>
<sequence length="318" mass="35300">MCTRVLWDSGEGMLVGRNMDWREDLGTNLWAMPRGEQRGDHGGDTNPLIWRAEYASVIAGVFDKAATDGINEAGLGAHLLWLAESDFGDRDIALPGIPVSMWTQFFLDRFATVAEAVEHVRRHPFQVRPQGGPSGTTATVHLAIDDAGGDSAIFEYLDGRLDVHHGDHYDVMTNSPPFSAQLEHLKQYEGFGGQLPLPGTTEAADRFVRAAYYTDRLPKVDNPQRGYAALLSVMRNAAQPFGTPDPSRPNISMTIWRTLADLSKRVYAFESAFSPDIVWVHMDRLDPTTTQRLELVGHDLNGDVTNRFQPSRFAFKAA</sequence>
<evidence type="ECO:0000313" key="4">
    <source>
        <dbReference type="EMBL" id="MBB6038668.1"/>
    </source>
</evidence>
<protein>
    <submittedName>
        <fullName evidence="4">Choloylglycine hydrolase</fullName>
        <ecNumber evidence="4">3.5.1.24</ecNumber>
    </submittedName>
</protein>
<gene>
    <name evidence="4" type="ORF">HNR73_006554</name>
</gene>
<dbReference type="RefSeq" id="WP_184791446.1">
    <property type="nucleotide sequence ID" value="NZ_BONT01000069.1"/>
</dbReference>
<keyword evidence="5" id="KW-1185">Reference proteome</keyword>
<dbReference type="CDD" id="cd01902">
    <property type="entry name" value="Ntn_CGH"/>
    <property type="match status" value="1"/>
</dbReference>